<dbReference type="Pfam" id="PF01872">
    <property type="entry name" value="RibD_C"/>
    <property type="match status" value="1"/>
</dbReference>
<dbReference type="Proteomes" id="UP000051957">
    <property type="component" value="Unassembled WGS sequence"/>
</dbReference>
<feature type="binding site" evidence="16">
    <location>
        <position position="203"/>
    </location>
    <ligand>
        <name>substrate</name>
    </ligand>
</feature>
<dbReference type="CDD" id="cd01284">
    <property type="entry name" value="Riboflavin_deaminase-reductase"/>
    <property type="match status" value="1"/>
</dbReference>
<comment type="pathway">
    <text evidence="2 14">Cofactor biosynthesis; riboflavin biosynthesis; 5-amino-6-(D-ribitylamino)uracil from GTP: step 2/4.</text>
</comment>
<dbReference type="PROSITE" id="PS51747">
    <property type="entry name" value="CYT_DCMP_DEAMINASES_2"/>
    <property type="match status" value="1"/>
</dbReference>
<comment type="catalytic activity">
    <reaction evidence="13 14">
        <text>2,5-diamino-6-hydroxy-4-(5-phosphoribosylamino)-pyrimidine + H2O + H(+) = 5-amino-6-(5-phospho-D-ribosylamino)uracil + NH4(+)</text>
        <dbReference type="Rhea" id="RHEA:21868"/>
        <dbReference type="ChEBI" id="CHEBI:15377"/>
        <dbReference type="ChEBI" id="CHEBI:15378"/>
        <dbReference type="ChEBI" id="CHEBI:28938"/>
        <dbReference type="ChEBI" id="CHEBI:58453"/>
        <dbReference type="ChEBI" id="CHEBI:58614"/>
        <dbReference type="EC" id="3.5.4.26"/>
    </reaction>
</comment>
<evidence type="ECO:0000256" key="9">
    <source>
        <dbReference type="ARBA" id="ARBA00022857"/>
    </source>
</evidence>
<evidence type="ECO:0000313" key="20">
    <source>
        <dbReference type="Proteomes" id="UP000051957"/>
    </source>
</evidence>
<dbReference type="RefSeq" id="WP_099046961.1">
    <property type="nucleotide sequence ID" value="NZ_AZGK01000001.1"/>
</dbReference>
<comment type="cofactor">
    <cofactor evidence="14 17">
        <name>Zn(2+)</name>
        <dbReference type="ChEBI" id="CHEBI:29105"/>
    </cofactor>
    <text evidence="14 17">Binds 1 zinc ion.</text>
</comment>
<evidence type="ECO:0000259" key="18">
    <source>
        <dbReference type="PROSITE" id="PS51747"/>
    </source>
</evidence>
<dbReference type="GO" id="GO:0008703">
    <property type="term" value="F:5-amino-6-(5-phosphoribosylamino)uracil reductase activity"/>
    <property type="evidence" value="ECO:0007669"/>
    <property type="project" value="UniProtKB-EC"/>
</dbReference>
<feature type="binding site" evidence="17">
    <location>
        <position position="77"/>
    </location>
    <ligand>
        <name>Zn(2+)</name>
        <dbReference type="ChEBI" id="CHEBI:29105"/>
        <note>catalytic</note>
    </ligand>
</feature>
<dbReference type="InterPro" id="IPR050765">
    <property type="entry name" value="Riboflavin_Biosynth_HTPR"/>
</dbReference>
<evidence type="ECO:0000256" key="16">
    <source>
        <dbReference type="PIRSR" id="PIRSR006769-2"/>
    </source>
</evidence>
<sequence>MNDQDYMKIAVKMAWKGLGNTWTNPRVGAVIVKDGRLVASGYHHQFGEHHAEIDALSNVPDAESVKGATMYVTMEPCSHFGKTPPCSDRLIKEGFKRVVVGQVDPNPIVAGKGIERLRNSGVEVEILGTTTALNEAYNFYYERQRPMVTIKYAMSLDGKINQQSGRRTIISGEEAQADSQKLRRMNQAILVGERTFKTDDPRLTVRGLEKRFQPVRIILVRDANSVTPDKRLFENESPVWILSSQSAHRQFPDFVHVFVKDEWRPNDVLALLSEHHLQSLLVEGGSQIQAEFVRANLVDQLVTYVAPIVIGGTGLPAVSGVSDGRLTHFEAPEVTQLGHDLKITVRRAR</sequence>
<dbReference type="EC" id="1.1.1.193" evidence="14"/>
<evidence type="ECO:0000256" key="8">
    <source>
        <dbReference type="ARBA" id="ARBA00022833"/>
    </source>
</evidence>
<feature type="binding site" evidence="16">
    <location>
        <position position="199"/>
    </location>
    <ligand>
        <name>NADP(+)</name>
        <dbReference type="ChEBI" id="CHEBI:58349"/>
    </ligand>
</feature>
<feature type="binding site" evidence="17">
    <location>
        <position position="50"/>
    </location>
    <ligand>
        <name>Zn(2+)</name>
        <dbReference type="ChEBI" id="CHEBI:29105"/>
        <note>catalytic</note>
    </ligand>
</feature>
<evidence type="ECO:0000256" key="11">
    <source>
        <dbReference type="ARBA" id="ARBA00023268"/>
    </source>
</evidence>
<keyword evidence="9 14" id="KW-0521">NADP</keyword>
<keyword evidence="11" id="KW-0511">Multifunctional enzyme</keyword>
<feature type="binding site" evidence="16">
    <location>
        <position position="206"/>
    </location>
    <ligand>
        <name>substrate</name>
    </ligand>
</feature>
<evidence type="ECO:0000256" key="2">
    <source>
        <dbReference type="ARBA" id="ARBA00004882"/>
    </source>
</evidence>
<dbReference type="UniPathway" id="UPA00275">
    <property type="reaction ID" value="UER00401"/>
</dbReference>
<keyword evidence="7 14" id="KW-0479">Metal-binding</keyword>
<dbReference type="NCBIfam" id="TIGR00227">
    <property type="entry name" value="ribD_Cterm"/>
    <property type="match status" value="1"/>
</dbReference>
<dbReference type="Gene3D" id="3.40.140.10">
    <property type="entry name" value="Cytidine Deaminase, domain 2"/>
    <property type="match status" value="1"/>
</dbReference>
<proteinExistence type="inferred from homology"/>
<dbReference type="InterPro" id="IPR002125">
    <property type="entry name" value="CMP_dCMP_dom"/>
</dbReference>
<dbReference type="GeneID" id="69801909"/>
<dbReference type="AlphaFoldDB" id="A0A0R1YZ65"/>
<accession>A0A0R1YZ65</accession>
<dbReference type="NCBIfam" id="TIGR00326">
    <property type="entry name" value="eubact_ribD"/>
    <property type="match status" value="1"/>
</dbReference>
<comment type="caution">
    <text evidence="19">The sequence shown here is derived from an EMBL/GenBank/DDBJ whole genome shotgun (WGS) entry which is preliminary data.</text>
</comment>
<keyword evidence="6 14" id="KW-0686">Riboflavin biosynthesis</keyword>
<comment type="similarity">
    <text evidence="4 14">In the N-terminal section; belongs to the cytidine and deoxycytidylate deaminase family.</text>
</comment>
<dbReference type="Pfam" id="PF00383">
    <property type="entry name" value="dCMP_cyt_deam_1"/>
    <property type="match status" value="1"/>
</dbReference>
<feature type="binding site" evidence="17">
    <location>
        <position position="86"/>
    </location>
    <ligand>
        <name>Zn(2+)</name>
        <dbReference type="ChEBI" id="CHEBI:29105"/>
        <note>catalytic</note>
    </ligand>
</feature>
<dbReference type="InterPro" id="IPR011549">
    <property type="entry name" value="RibD_C"/>
</dbReference>
<comment type="pathway">
    <text evidence="3 14">Cofactor biosynthesis; riboflavin biosynthesis; 5-amino-6-(D-ribitylamino)uracil from GTP: step 3/4.</text>
</comment>
<evidence type="ECO:0000313" key="19">
    <source>
        <dbReference type="EMBL" id="KRM47583.1"/>
    </source>
</evidence>
<dbReference type="GO" id="GO:0008835">
    <property type="term" value="F:diaminohydroxyphosphoribosylaminopyrimidine deaminase activity"/>
    <property type="evidence" value="ECO:0007669"/>
    <property type="project" value="UniProtKB-EC"/>
</dbReference>
<feature type="domain" description="CMP/dCMP-type deaminase" evidence="18">
    <location>
        <begin position="1"/>
        <end position="125"/>
    </location>
</feature>
<evidence type="ECO:0000256" key="14">
    <source>
        <dbReference type="PIRNR" id="PIRNR006769"/>
    </source>
</evidence>
<comment type="catalytic activity">
    <reaction evidence="12 14">
        <text>5-amino-6-(5-phospho-D-ribitylamino)uracil + NADP(+) = 5-amino-6-(5-phospho-D-ribosylamino)uracil + NADPH + H(+)</text>
        <dbReference type="Rhea" id="RHEA:17845"/>
        <dbReference type="ChEBI" id="CHEBI:15378"/>
        <dbReference type="ChEBI" id="CHEBI:57783"/>
        <dbReference type="ChEBI" id="CHEBI:58349"/>
        <dbReference type="ChEBI" id="CHEBI:58421"/>
        <dbReference type="ChEBI" id="CHEBI:58453"/>
        <dbReference type="EC" id="1.1.1.193"/>
    </reaction>
</comment>
<feature type="binding site" evidence="16">
    <location>
        <position position="183"/>
    </location>
    <ligand>
        <name>substrate</name>
    </ligand>
</feature>
<dbReference type="PATRIC" id="fig|1423784.4.peg.57"/>
<dbReference type="SUPFAM" id="SSF53597">
    <property type="entry name" value="Dihydrofolate reductase-like"/>
    <property type="match status" value="1"/>
</dbReference>
<keyword evidence="8 14" id="KW-0862">Zinc</keyword>
<evidence type="ECO:0000256" key="6">
    <source>
        <dbReference type="ARBA" id="ARBA00022619"/>
    </source>
</evidence>
<comment type="similarity">
    <text evidence="5 14">In the C-terminal section; belongs to the HTP reductase family.</text>
</comment>
<feature type="binding site" evidence="16">
    <location>
        <position position="283"/>
    </location>
    <ligand>
        <name>substrate</name>
    </ligand>
</feature>
<evidence type="ECO:0000256" key="10">
    <source>
        <dbReference type="ARBA" id="ARBA00023002"/>
    </source>
</evidence>
<dbReference type="PANTHER" id="PTHR38011:SF7">
    <property type="entry name" value="2,5-DIAMINO-6-RIBOSYLAMINO-4(3H)-PYRIMIDINONE 5'-PHOSPHATE REDUCTASE"/>
    <property type="match status" value="1"/>
</dbReference>
<feature type="binding site" evidence="16">
    <location>
        <position position="153"/>
    </location>
    <ligand>
        <name>NADP(+)</name>
        <dbReference type="ChEBI" id="CHEBI:58349"/>
    </ligand>
</feature>
<evidence type="ECO:0000256" key="12">
    <source>
        <dbReference type="ARBA" id="ARBA00049861"/>
    </source>
</evidence>
<evidence type="ECO:0000256" key="13">
    <source>
        <dbReference type="ARBA" id="ARBA00049886"/>
    </source>
</evidence>
<evidence type="ECO:0000256" key="17">
    <source>
        <dbReference type="PIRSR" id="PIRSR006769-3"/>
    </source>
</evidence>
<protein>
    <recommendedName>
        <fullName evidence="14">Riboflavin biosynthesis protein RibD</fullName>
    </recommendedName>
    <domain>
        <recommendedName>
            <fullName evidence="14">Diaminohydroxyphosphoribosylaminopyrimidine deaminase</fullName>
            <shortName evidence="14">DRAP deaminase</shortName>
            <ecNumber evidence="14">3.5.4.26</ecNumber>
        </recommendedName>
        <alternativeName>
            <fullName evidence="14">Riboflavin-specific deaminase</fullName>
        </alternativeName>
    </domain>
    <domain>
        <recommendedName>
            <fullName evidence="14">5-amino-6-(5-phosphoribosylamino)uracil reductase</fullName>
            <ecNumber evidence="14">1.1.1.193</ecNumber>
        </recommendedName>
        <alternativeName>
            <fullName evidence="14">HTP reductase</fullName>
        </alternativeName>
    </domain>
</protein>
<dbReference type="GO" id="GO:0008270">
    <property type="term" value="F:zinc ion binding"/>
    <property type="evidence" value="ECO:0007669"/>
    <property type="project" value="InterPro"/>
</dbReference>
<dbReference type="InterPro" id="IPR016193">
    <property type="entry name" value="Cytidine_deaminase-like"/>
</dbReference>
<gene>
    <name evidence="19" type="ORF">FC51_GL000056</name>
</gene>
<evidence type="ECO:0000256" key="1">
    <source>
        <dbReference type="ARBA" id="ARBA00002151"/>
    </source>
</evidence>
<dbReference type="PIRSF" id="PIRSF006769">
    <property type="entry name" value="RibD"/>
    <property type="match status" value="1"/>
</dbReference>
<dbReference type="InterPro" id="IPR002734">
    <property type="entry name" value="RibDG_C"/>
</dbReference>
<dbReference type="GO" id="GO:0009231">
    <property type="term" value="P:riboflavin biosynthetic process"/>
    <property type="evidence" value="ECO:0007669"/>
    <property type="project" value="UniProtKB-UniPathway"/>
</dbReference>
<dbReference type="GO" id="GO:0050661">
    <property type="term" value="F:NADP binding"/>
    <property type="evidence" value="ECO:0007669"/>
    <property type="project" value="InterPro"/>
</dbReference>
<keyword evidence="10 14" id="KW-0560">Oxidoreductase</keyword>
<dbReference type="SUPFAM" id="SSF53927">
    <property type="entry name" value="Cytidine deaminase-like"/>
    <property type="match status" value="1"/>
</dbReference>
<name>A0A0R1YZ65_9LACO</name>
<evidence type="ECO:0000256" key="7">
    <source>
        <dbReference type="ARBA" id="ARBA00022723"/>
    </source>
</evidence>
<feature type="active site" description="Proton donor" evidence="15">
    <location>
        <position position="52"/>
    </location>
</feature>
<dbReference type="PROSITE" id="PS00903">
    <property type="entry name" value="CYT_DCMP_DEAMINASES_1"/>
    <property type="match status" value="1"/>
</dbReference>
<feature type="binding site" evidence="16">
    <location>
        <position position="195"/>
    </location>
    <ligand>
        <name>NADP(+)</name>
        <dbReference type="ChEBI" id="CHEBI:58349"/>
    </ligand>
</feature>
<evidence type="ECO:0000256" key="4">
    <source>
        <dbReference type="ARBA" id="ARBA00005259"/>
    </source>
</evidence>
<dbReference type="PANTHER" id="PTHR38011">
    <property type="entry name" value="DIHYDROFOLATE REDUCTASE FAMILY PROTEIN (AFU_ORTHOLOGUE AFUA_8G06820)"/>
    <property type="match status" value="1"/>
</dbReference>
<dbReference type="Gene3D" id="3.40.430.10">
    <property type="entry name" value="Dihydrofolate Reductase, subunit A"/>
    <property type="match status" value="1"/>
</dbReference>
<comment type="function">
    <text evidence="1 14">Converts 2,5-diamino-6-(ribosylamino)-4(3h)-pyrimidinone 5'-phosphate into 5-amino-6-(ribosylamino)-2,4(1h,3h)-pyrimidinedione 5'-phosphate.</text>
</comment>
<keyword evidence="14" id="KW-0378">Hydrolase</keyword>
<dbReference type="EC" id="3.5.4.26" evidence="14"/>
<dbReference type="InterPro" id="IPR004794">
    <property type="entry name" value="Eubact_RibD"/>
</dbReference>
<evidence type="ECO:0000256" key="15">
    <source>
        <dbReference type="PIRSR" id="PIRSR006769-1"/>
    </source>
</evidence>
<dbReference type="EMBL" id="AZGK01000001">
    <property type="protein sequence ID" value="KRM47583.1"/>
    <property type="molecule type" value="Genomic_DNA"/>
</dbReference>
<dbReference type="InterPro" id="IPR016192">
    <property type="entry name" value="APOBEC/CMP_deaminase_Zn-bd"/>
</dbReference>
<evidence type="ECO:0000256" key="3">
    <source>
        <dbReference type="ARBA" id="ARBA00004910"/>
    </source>
</evidence>
<dbReference type="InterPro" id="IPR024072">
    <property type="entry name" value="DHFR-like_dom_sf"/>
</dbReference>
<evidence type="ECO:0000256" key="5">
    <source>
        <dbReference type="ARBA" id="ARBA00007417"/>
    </source>
</evidence>
<organism evidence="19 20">
    <name type="scientific">Lentilactobacillus parabuchneri DSM 5707 = NBRC 107865</name>
    <dbReference type="NCBI Taxonomy" id="1423784"/>
    <lineage>
        <taxon>Bacteria</taxon>
        <taxon>Bacillati</taxon>
        <taxon>Bacillota</taxon>
        <taxon>Bacilli</taxon>
        <taxon>Lactobacillales</taxon>
        <taxon>Lactobacillaceae</taxon>
        <taxon>Lentilactobacillus</taxon>
    </lineage>
</organism>
<reference evidence="19 20" key="1">
    <citation type="journal article" date="2015" name="Genome Announc.">
        <title>Expanding the biotechnology potential of lactobacilli through comparative genomics of 213 strains and associated genera.</title>
        <authorList>
            <person name="Sun Z."/>
            <person name="Harris H.M."/>
            <person name="McCann A."/>
            <person name="Guo C."/>
            <person name="Argimon S."/>
            <person name="Zhang W."/>
            <person name="Yang X."/>
            <person name="Jeffery I.B."/>
            <person name="Cooney J.C."/>
            <person name="Kagawa T.F."/>
            <person name="Liu W."/>
            <person name="Song Y."/>
            <person name="Salvetti E."/>
            <person name="Wrobel A."/>
            <person name="Rasinkangas P."/>
            <person name="Parkhill J."/>
            <person name="Rea M.C."/>
            <person name="O'Sullivan O."/>
            <person name="Ritari J."/>
            <person name="Douillard F.P."/>
            <person name="Paul Ross R."/>
            <person name="Yang R."/>
            <person name="Briner A.E."/>
            <person name="Felis G.E."/>
            <person name="de Vos W.M."/>
            <person name="Barrangou R."/>
            <person name="Klaenhammer T.R."/>
            <person name="Caufield P.W."/>
            <person name="Cui Y."/>
            <person name="Zhang H."/>
            <person name="O'Toole P.W."/>
        </authorList>
    </citation>
    <scope>NUCLEOTIDE SEQUENCE [LARGE SCALE GENOMIC DNA]</scope>
    <source>
        <strain evidence="19 20">DSM 5707</strain>
    </source>
</reference>